<proteinExistence type="predicted"/>
<protein>
    <submittedName>
        <fullName evidence="2">Uncharacterized protein</fullName>
    </submittedName>
</protein>
<evidence type="ECO:0000256" key="1">
    <source>
        <dbReference type="SAM" id="MobiDB-lite"/>
    </source>
</evidence>
<name>A0A5B7H094_PORTR</name>
<organism evidence="2 3">
    <name type="scientific">Portunus trituberculatus</name>
    <name type="common">Swimming crab</name>
    <name type="synonym">Neptunus trituberculatus</name>
    <dbReference type="NCBI Taxonomy" id="210409"/>
    <lineage>
        <taxon>Eukaryota</taxon>
        <taxon>Metazoa</taxon>
        <taxon>Ecdysozoa</taxon>
        <taxon>Arthropoda</taxon>
        <taxon>Crustacea</taxon>
        <taxon>Multicrustacea</taxon>
        <taxon>Malacostraca</taxon>
        <taxon>Eumalacostraca</taxon>
        <taxon>Eucarida</taxon>
        <taxon>Decapoda</taxon>
        <taxon>Pleocyemata</taxon>
        <taxon>Brachyura</taxon>
        <taxon>Eubrachyura</taxon>
        <taxon>Portunoidea</taxon>
        <taxon>Portunidae</taxon>
        <taxon>Portuninae</taxon>
        <taxon>Portunus</taxon>
    </lineage>
</organism>
<comment type="caution">
    <text evidence="2">The sequence shown here is derived from an EMBL/GenBank/DDBJ whole genome shotgun (WGS) entry which is preliminary data.</text>
</comment>
<feature type="compositionally biased region" description="Basic and acidic residues" evidence="1">
    <location>
        <begin position="38"/>
        <end position="50"/>
    </location>
</feature>
<reference evidence="2 3" key="1">
    <citation type="submission" date="2019-05" db="EMBL/GenBank/DDBJ databases">
        <title>Another draft genome of Portunus trituberculatus and its Hox gene families provides insights of decapod evolution.</title>
        <authorList>
            <person name="Jeong J.-H."/>
            <person name="Song I."/>
            <person name="Kim S."/>
            <person name="Choi T."/>
            <person name="Kim D."/>
            <person name="Ryu S."/>
            <person name="Kim W."/>
        </authorList>
    </citation>
    <scope>NUCLEOTIDE SEQUENCE [LARGE SCALE GENOMIC DNA]</scope>
    <source>
        <tissue evidence="2">Muscle</tissue>
    </source>
</reference>
<feature type="region of interest" description="Disordered" evidence="1">
    <location>
        <begin position="1"/>
        <end position="62"/>
    </location>
</feature>
<dbReference type="EMBL" id="VSRR010020806">
    <property type="protein sequence ID" value="MPC63433.1"/>
    <property type="molecule type" value="Genomic_DNA"/>
</dbReference>
<accession>A0A5B7H094</accession>
<feature type="compositionally biased region" description="Basic and acidic residues" evidence="1">
    <location>
        <begin position="106"/>
        <end position="119"/>
    </location>
</feature>
<dbReference type="Proteomes" id="UP000324222">
    <property type="component" value="Unassembled WGS sequence"/>
</dbReference>
<feature type="compositionally biased region" description="Basic residues" evidence="1">
    <location>
        <begin position="1"/>
        <end position="14"/>
    </location>
</feature>
<evidence type="ECO:0000313" key="2">
    <source>
        <dbReference type="EMBL" id="MPC63433.1"/>
    </source>
</evidence>
<keyword evidence="3" id="KW-1185">Reference proteome</keyword>
<gene>
    <name evidence="2" type="ORF">E2C01_057531</name>
</gene>
<dbReference type="AlphaFoldDB" id="A0A5B7H094"/>
<sequence>MKTGGKRRGRRARKREKEREKKKIAPFLNPSGISSQEGGREGRRDGEKHFPPPSDNIVNLASRRWSKTRPFVTLPREDDLLSTDQMLSVTRSDTKNIALSTGGRGGPKESEGGERRQEGRLYWQGKGRESTTT</sequence>
<evidence type="ECO:0000313" key="3">
    <source>
        <dbReference type="Proteomes" id="UP000324222"/>
    </source>
</evidence>
<feature type="region of interest" description="Disordered" evidence="1">
    <location>
        <begin position="92"/>
        <end position="133"/>
    </location>
</feature>